<dbReference type="CDD" id="cd05286">
    <property type="entry name" value="QOR2"/>
    <property type="match status" value="1"/>
</dbReference>
<protein>
    <submittedName>
        <fullName evidence="4">NADPH2:quinone reductase</fullName>
    </submittedName>
</protein>
<dbReference type="InterPro" id="IPR036291">
    <property type="entry name" value="NAD(P)-bd_dom_sf"/>
</dbReference>
<dbReference type="GO" id="GO:0008270">
    <property type="term" value="F:zinc ion binding"/>
    <property type="evidence" value="ECO:0007669"/>
    <property type="project" value="InterPro"/>
</dbReference>
<keyword evidence="1" id="KW-0521">NADP</keyword>
<dbReference type="InterPro" id="IPR047618">
    <property type="entry name" value="QOR-like"/>
</dbReference>
<evidence type="ECO:0000313" key="4">
    <source>
        <dbReference type="EMBL" id="SEC38705.1"/>
    </source>
</evidence>
<dbReference type="Pfam" id="PF00107">
    <property type="entry name" value="ADH_zinc_N"/>
    <property type="match status" value="1"/>
</dbReference>
<proteinExistence type="predicted"/>
<dbReference type="SMART" id="SM00829">
    <property type="entry name" value="PKS_ER"/>
    <property type="match status" value="1"/>
</dbReference>
<dbReference type="Proteomes" id="UP000199622">
    <property type="component" value="Unassembled WGS sequence"/>
</dbReference>
<dbReference type="PANTHER" id="PTHR48106">
    <property type="entry name" value="QUINONE OXIDOREDUCTASE PIG3-RELATED"/>
    <property type="match status" value="1"/>
</dbReference>
<dbReference type="FunFam" id="3.40.50.720:FF:000053">
    <property type="entry name" value="Quinone oxidoreductase 1"/>
    <property type="match status" value="1"/>
</dbReference>
<name>A0A1H4S399_9PSEU</name>
<dbReference type="GO" id="GO:0035925">
    <property type="term" value="F:mRNA 3'-UTR AU-rich region binding"/>
    <property type="evidence" value="ECO:0007669"/>
    <property type="project" value="TreeGrafter"/>
</dbReference>
<keyword evidence="2" id="KW-0560">Oxidoreductase</keyword>
<dbReference type="GO" id="GO:0070402">
    <property type="term" value="F:NADPH binding"/>
    <property type="evidence" value="ECO:0007669"/>
    <property type="project" value="TreeGrafter"/>
</dbReference>
<evidence type="ECO:0000313" key="5">
    <source>
        <dbReference type="Proteomes" id="UP000199622"/>
    </source>
</evidence>
<evidence type="ECO:0000259" key="3">
    <source>
        <dbReference type="SMART" id="SM00829"/>
    </source>
</evidence>
<dbReference type="InterPro" id="IPR013149">
    <property type="entry name" value="ADH-like_C"/>
</dbReference>
<dbReference type="AlphaFoldDB" id="A0A1H4S399"/>
<dbReference type="STRING" id="208445.SAMN04489727_3569"/>
<dbReference type="EMBL" id="FNSO01000004">
    <property type="protein sequence ID" value="SEC38705.1"/>
    <property type="molecule type" value="Genomic_DNA"/>
</dbReference>
<dbReference type="GO" id="GO:0003960">
    <property type="term" value="F:quinone reductase (NADPH) activity"/>
    <property type="evidence" value="ECO:0007669"/>
    <property type="project" value="InterPro"/>
</dbReference>
<dbReference type="InterPro" id="IPR011032">
    <property type="entry name" value="GroES-like_sf"/>
</dbReference>
<feature type="domain" description="Enoyl reductase (ER)" evidence="3">
    <location>
        <begin position="11"/>
        <end position="318"/>
    </location>
</feature>
<dbReference type="PANTHER" id="PTHR48106:SF13">
    <property type="entry name" value="QUINONE OXIDOREDUCTASE-RELATED"/>
    <property type="match status" value="1"/>
</dbReference>
<dbReference type="InterPro" id="IPR013154">
    <property type="entry name" value="ADH-like_N"/>
</dbReference>
<dbReference type="InterPro" id="IPR002364">
    <property type="entry name" value="Quin_OxRdtase/zeta-crystal_CS"/>
</dbReference>
<evidence type="ECO:0000256" key="1">
    <source>
        <dbReference type="ARBA" id="ARBA00022857"/>
    </source>
</evidence>
<dbReference type="RefSeq" id="WP_091308561.1">
    <property type="nucleotide sequence ID" value="NZ_FNSO01000004.1"/>
</dbReference>
<sequence>MPTAVQVTKTGGPEVLEPAEVDVAAPQAGELLVDVTAAGVNYIDTYQRQGIYPMELPFVPGLEGAGTVIEAAPGFEPGDRVAWQGSIGSYAARKLVPASVAVKVPEGVSLETAAATMLQGITAHYLVASTFEVKPGHDVLVHAAAGGVGLLLVQLAKARGARVIGTVSTEEKEKLAREAGADHVIRYDRDDFAKITRELTNGEGVDVVYDGVGKDTVDGSLASLKVRGLLALFGASSGPVPPLDPQRLNAGGSLYLTRPTSGHYVRTREELDWRAKELFDAITAGQLNIRIGGKYPLAEARQAHEDLQGRRTTGKLLLIP</sequence>
<dbReference type="Gene3D" id="3.40.50.720">
    <property type="entry name" value="NAD(P)-binding Rossmann-like Domain"/>
    <property type="match status" value="1"/>
</dbReference>
<evidence type="ECO:0000256" key="2">
    <source>
        <dbReference type="ARBA" id="ARBA00023002"/>
    </source>
</evidence>
<dbReference type="Pfam" id="PF08240">
    <property type="entry name" value="ADH_N"/>
    <property type="match status" value="1"/>
</dbReference>
<organism evidence="4 5">
    <name type="scientific">Amycolatopsis tolypomycina</name>
    <dbReference type="NCBI Taxonomy" id="208445"/>
    <lineage>
        <taxon>Bacteria</taxon>
        <taxon>Bacillati</taxon>
        <taxon>Actinomycetota</taxon>
        <taxon>Actinomycetes</taxon>
        <taxon>Pseudonocardiales</taxon>
        <taxon>Pseudonocardiaceae</taxon>
        <taxon>Amycolatopsis</taxon>
    </lineage>
</organism>
<dbReference type="Gene3D" id="3.90.180.10">
    <property type="entry name" value="Medium-chain alcohol dehydrogenases, catalytic domain"/>
    <property type="match status" value="1"/>
</dbReference>
<dbReference type="OrthoDB" id="9805883at2"/>
<keyword evidence="5" id="KW-1185">Reference proteome</keyword>
<dbReference type="PROSITE" id="PS01162">
    <property type="entry name" value="QOR_ZETA_CRYSTAL"/>
    <property type="match status" value="1"/>
</dbReference>
<gene>
    <name evidence="4" type="ORF">SAMN04489727_3569</name>
</gene>
<dbReference type="SUPFAM" id="SSF51735">
    <property type="entry name" value="NAD(P)-binding Rossmann-fold domains"/>
    <property type="match status" value="1"/>
</dbReference>
<dbReference type="SUPFAM" id="SSF50129">
    <property type="entry name" value="GroES-like"/>
    <property type="match status" value="1"/>
</dbReference>
<dbReference type="InterPro" id="IPR020843">
    <property type="entry name" value="ER"/>
</dbReference>
<accession>A0A1H4S399</accession>
<reference evidence="5" key="1">
    <citation type="submission" date="2016-10" db="EMBL/GenBank/DDBJ databases">
        <authorList>
            <person name="Varghese N."/>
            <person name="Submissions S."/>
        </authorList>
    </citation>
    <scope>NUCLEOTIDE SEQUENCE [LARGE SCALE GENOMIC DNA]</scope>
    <source>
        <strain evidence="5">DSM 44544</strain>
    </source>
</reference>
<dbReference type="GO" id="GO:0005829">
    <property type="term" value="C:cytosol"/>
    <property type="evidence" value="ECO:0007669"/>
    <property type="project" value="TreeGrafter"/>
</dbReference>